<evidence type="ECO:0000313" key="2">
    <source>
        <dbReference type="EMBL" id="KKN12708.1"/>
    </source>
</evidence>
<protein>
    <submittedName>
        <fullName evidence="2">Uncharacterized protein</fullName>
    </submittedName>
</protein>
<reference evidence="2" key="1">
    <citation type="journal article" date="2015" name="Nature">
        <title>Complex archaea that bridge the gap between prokaryotes and eukaryotes.</title>
        <authorList>
            <person name="Spang A."/>
            <person name="Saw J.H."/>
            <person name="Jorgensen S.L."/>
            <person name="Zaremba-Niedzwiedzka K."/>
            <person name="Martijn J."/>
            <person name="Lind A.E."/>
            <person name="van Eijk R."/>
            <person name="Schleper C."/>
            <person name="Guy L."/>
            <person name="Ettema T.J."/>
        </authorList>
    </citation>
    <scope>NUCLEOTIDE SEQUENCE</scope>
</reference>
<proteinExistence type="predicted"/>
<evidence type="ECO:0000256" key="1">
    <source>
        <dbReference type="SAM" id="MobiDB-lite"/>
    </source>
</evidence>
<comment type="caution">
    <text evidence="2">The sequence shown here is derived from an EMBL/GenBank/DDBJ whole genome shotgun (WGS) entry which is preliminary data.</text>
</comment>
<dbReference type="AlphaFoldDB" id="A0A0F9R5I6"/>
<name>A0A0F9R5I6_9ZZZZ</name>
<accession>A0A0F9R5I6</accession>
<dbReference type="EMBL" id="LAZR01004001">
    <property type="protein sequence ID" value="KKN12708.1"/>
    <property type="molecule type" value="Genomic_DNA"/>
</dbReference>
<feature type="region of interest" description="Disordered" evidence="1">
    <location>
        <begin position="184"/>
        <end position="221"/>
    </location>
</feature>
<gene>
    <name evidence="2" type="ORF">LCGC14_1013660</name>
</gene>
<feature type="compositionally biased region" description="Basic and acidic residues" evidence="1">
    <location>
        <begin position="184"/>
        <end position="195"/>
    </location>
</feature>
<sequence>MLFVEDFLEDERLGVGMERYFPLMVLQNQREVIWVALKPWTYYQLEVLVNGIKFIGVGFARQRQYTSLIFRSLGKYLGFIPKLRTVLARKDAWNERQGRAIARYRAVDNAVVHIIAFYKRWKKGYVYAKPKEKLEELYKGELPWHDAPDEMPNNGCEIPYGTYRSSILDELNTVSNLLKEELQELTERTQKESSKQDSGLQHKMVEDGTPSTQEKDISANL</sequence>
<organism evidence="2">
    <name type="scientific">marine sediment metagenome</name>
    <dbReference type="NCBI Taxonomy" id="412755"/>
    <lineage>
        <taxon>unclassified sequences</taxon>
        <taxon>metagenomes</taxon>
        <taxon>ecological metagenomes</taxon>
    </lineage>
</organism>